<dbReference type="AlphaFoldDB" id="A0A096ZGV4"/>
<evidence type="ECO:0000256" key="1">
    <source>
        <dbReference type="ARBA" id="ARBA00023157"/>
    </source>
</evidence>
<accession>A0A096ZGV4</accession>
<dbReference type="Pfam" id="PF00059">
    <property type="entry name" value="Lectin_C"/>
    <property type="match status" value="2"/>
</dbReference>
<protein>
    <submittedName>
        <fullName evidence="3">Immulectin-4</fullName>
    </submittedName>
</protein>
<dbReference type="SMR" id="A0A096ZGV4"/>
<dbReference type="CDD" id="cd00037">
    <property type="entry name" value="CLECT"/>
    <property type="match status" value="1"/>
</dbReference>
<gene>
    <name evidence="3" type="primary">IML4</name>
</gene>
<dbReference type="Gene3D" id="3.10.100.10">
    <property type="entry name" value="Mannose-Binding Protein A, subunit A"/>
    <property type="match status" value="2"/>
</dbReference>
<dbReference type="PANTHER" id="PTHR22803">
    <property type="entry name" value="MANNOSE, PHOSPHOLIPASE, LECTIN RECEPTOR RELATED"/>
    <property type="match status" value="1"/>
</dbReference>
<reference evidence="3" key="1">
    <citation type="submission" date="2013-10" db="EMBL/GenBank/DDBJ databases">
        <title>mRNA of Asian corn borer Ostrinia furnacalis Pyralididae Lepidoptera.</title>
        <authorList>
            <person name="Yang Z."/>
            <person name="Hu J."/>
        </authorList>
    </citation>
    <scope>NUCLEOTIDE SEQUENCE</scope>
</reference>
<keyword evidence="1" id="KW-1015">Disulfide bond</keyword>
<dbReference type="InterPro" id="IPR016187">
    <property type="entry name" value="CTDL_fold"/>
</dbReference>
<dbReference type="SMART" id="SM00034">
    <property type="entry name" value="CLECT"/>
    <property type="match status" value="2"/>
</dbReference>
<name>A0A096ZGV4_OSTFU</name>
<evidence type="ECO:0000313" key="3">
    <source>
        <dbReference type="EMBL" id="AIR96000.1"/>
    </source>
</evidence>
<dbReference type="InterPro" id="IPR018378">
    <property type="entry name" value="C-type_lectin_CS"/>
</dbReference>
<dbReference type="InterPro" id="IPR016186">
    <property type="entry name" value="C-type_lectin-like/link_sf"/>
</dbReference>
<dbReference type="PROSITE" id="PS00615">
    <property type="entry name" value="C_TYPE_LECTIN_1"/>
    <property type="match status" value="2"/>
</dbReference>
<evidence type="ECO:0000259" key="2">
    <source>
        <dbReference type="PROSITE" id="PS50041"/>
    </source>
</evidence>
<dbReference type="InterPro" id="IPR001304">
    <property type="entry name" value="C-type_lectin-like"/>
</dbReference>
<dbReference type="PROSITE" id="PS50041">
    <property type="entry name" value="C_TYPE_LECTIN_2"/>
    <property type="match status" value="2"/>
</dbReference>
<dbReference type="EMBL" id="KF752421">
    <property type="protein sequence ID" value="AIR96000.1"/>
    <property type="molecule type" value="mRNA"/>
</dbReference>
<dbReference type="SUPFAM" id="SSF56436">
    <property type="entry name" value="C-type lectin-like"/>
    <property type="match status" value="2"/>
</dbReference>
<feature type="domain" description="C-type lectin" evidence="2">
    <location>
        <begin position="174"/>
        <end position="297"/>
    </location>
</feature>
<dbReference type="InterPro" id="IPR050111">
    <property type="entry name" value="C-type_lectin/snaclec_domain"/>
</dbReference>
<organism evidence="3">
    <name type="scientific">Ostrinia furnacalis</name>
    <name type="common">Asian corn borer</name>
    <dbReference type="NCBI Taxonomy" id="93504"/>
    <lineage>
        <taxon>Eukaryota</taxon>
        <taxon>Metazoa</taxon>
        <taxon>Ecdysozoa</taxon>
        <taxon>Arthropoda</taxon>
        <taxon>Hexapoda</taxon>
        <taxon>Insecta</taxon>
        <taxon>Pterygota</taxon>
        <taxon>Neoptera</taxon>
        <taxon>Endopterygota</taxon>
        <taxon>Lepidoptera</taxon>
        <taxon>Glossata</taxon>
        <taxon>Ditrysia</taxon>
        <taxon>Pyraloidea</taxon>
        <taxon>Crambidae</taxon>
        <taxon>Pyraustinae</taxon>
        <taxon>Ostrinia</taxon>
    </lineage>
</organism>
<sequence>MCGNYYYLVLYLVYISIARTNGIFRYDYSYSKEAGGWLKLHQAPVTFTEAFLRCDLEGAVLASPLNANLQTAIARLTAGVSCPIFTGIHATISKGDFTSIEGIPLAKIPVQWAMDEPDNFQNQEDCTIMLHNGTLADVRCNDTYPYVCYKKKTNNPVMNTNCGTIDPAYTFEQSTGSCYKFHRLGKSWRRAQMTCLAEGGYLAIPNSDQEATILKNLIAQNPANTIIVTSNFRDVVSIGFLDWDQKGTWYTVNGQSIQTAGYASWANGQPDNTKSIDNGSYCGAMFRSGLLDDVWCESVPFAFICEKAPDSLVPDDEEYEKQ</sequence>
<proteinExistence type="evidence at transcript level"/>
<feature type="domain" description="C-type lectin" evidence="2">
    <location>
        <begin position="46"/>
        <end position="149"/>
    </location>
</feature>